<dbReference type="GO" id="GO:0003964">
    <property type="term" value="F:RNA-directed DNA polymerase activity"/>
    <property type="evidence" value="ECO:0007669"/>
    <property type="project" value="UniProtKB-KW"/>
</dbReference>
<dbReference type="AlphaFoldDB" id="A0A3D9KX75"/>
<evidence type="ECO:0000256" key="5">
    <source>
        <dbReference type="ARBA" id="ARBA00022842"/>
    </source>
</evidence>
<dbReference type="Pfam" id="PF08388">
    <property type="entry name" value="GIIM"/>
    <property type="match status" value="1"/>
</dbReference>
<dbReference type="EMBL" id="QREG01000053">
    <property type="protein sequence ID" value="RED91214.1"/>
    <property type="molecule type" value="Genomic_DNA"/>
</dbReference>
<keyword evidence="2" id="KW-0808">Transferase</keyword>
<keyword evidence="5" id="KW-0460">Magnesium</keyword>
<keyword evidence="7" id="KW-0051">Antiviral defense</keyword>
<gene>
    <name evidence="12" type="ORF">C7460_1532</name>
</gene>
<dbReference type="InterPro" id="IPR000123">
    <property type="entry name" value="Reverse_transcriptase_msDNA"/>
</dbReference>
<dbReference type="InterPro" id="IPR013597">
    <property type="entry name" value="Mat_intron_G2"/>
</dbReference>
<dbReference type="EC" id="2.7.7.49" evidence="1"/>
<dbReference type="GO" id="GO:0003723">
    <property type="term" value="F:RNA binding"/>
    <property type="evidence" value="ECO:0007669"/>
    <property type="project" value="InterPro"/>
</dbReference>
<keyword evidence="3" id="KW-0548">Nucleotidyltransferase</keyword>
<proteinExistence type="inferred from homology"/>
<evidence type="ECO:0000313" key="13">
    <source>
        <dbReference type="Proteomes" id="UP000256779"/>
    </source>
</evidence>
<evidence type="ECO:0000256" key="9">
    <source>
        <dbReference type="ARBA" id="ARBA00048173"/>
    </source>
</evidence>
<dbReference type="Proteomes" id="UP000256779">
    <property type="component" value="Unassembled WGS sequence"/>
</dbReference>
<dbReference type="InterPro" id="IPR030931">
    <property type="entry name" value="Group_II_RT_mat"/>
</dbReference>
<keyword evidence="6 12" id="KW-0695">RNA-directed DNA polymerase</keyword>
<evidence type="ECO:0000256" key="6">
    <source>
        <dbReference type="ARBA" id="ARBA00022918"/>
    </source>
</evidence>
<feature type="region of interest" description="Disordered" evidence="10">
    <location>
        <begin position="1"/>
        <end position="20"/>
    </location>
</feature>
<dbReference type="GO" id="GO:0051607">
    <property type="term" value="P:defense response to virus"/>
    <property type="evidence" value="ECO:0007669"/>
    <property type="project" value="UniProtKB-KW"/>
</dbReference>
<dbReference type="GO" id="GO:0046872">
    <property type="term" value="F:metal ion binding"/>
    <property type="evidence" value="ECO:0007669"/>
    <property type="project" value="UniProtKB-KW"/>
</dbReference>
<feature type="domain" description="Reverse transcriptase" evidence="11">
    <location>
        <begin position="63"/>
        <end position="291"/>
    </location>
</feature>
<dbReference type="Gene3D" id="3.30.70.270">
    <property type="match status" value="1"/>
</dbReference>
<dbReference type="NCBIfam" id="TIGR04416">
    <property type="entry name" value="group_II_RT_mat"/>
    <property type="match status" value="1"/>
</dbReference>
<dbReference type="PRINTS" id="PR00866">
    <property type="entry name" value="RNADNAPOLMS"/>
</dbReference>
<dbReference type="PANTHER" id="PTHR34047">
    <property type="entry name" value="NUCLEAR INTRON MATURASE 1, MITOCHONDRIAL-RELATED"/>
    <property type="match status" value="1"/>
</dbReference>
<evidence type="ECO:0000313" key="12">
    <source>
        <dbReference type="EMBL" id="RED91214.1"/>
    </source>
</evidence>
<dbReference type="InterPro" id="IPR043502">
    <property type="entry name" value="DNA/RNA_pol_sf"/>
</dbReference>
<comment type="caution">
    <text evidence="12">The sequence shown here is derived from an EMBL/GenBank/DDBJ whole genome shotgun (WGS) entry which is preliminary data.</text>
</comment>
<keyword evidence="13" id="KW-1185">Reference proteome</keyword>
<dbReference type="CDD" id="cd01651">
    <property type="entry name" value="RT_G2_intron"/>
    <property type="match status" value="1"/>
</dbReference>
<evidence type="ECO:0000259" key="11">
    <source>
        <dbReference type="PROSITE" id="PS50878"/>
    </source>
</evidence>
<evidence type="ECO:0000256" key="10">
    <source>
        <dbReference type="SAM" id="MobiDB-lite"/>
    </source>
</evidence>
<evidence type="ECO:0000256" key="7">
    <source>
        <dbReference type="ARBA" id="ARBA00023118"/>
    </source>
</evidence>
<evidence type="ECO:0000256" key="8">
    <source>
        <dbReference type="ARBA" id="ARBA00034120"/>
    </source>
</evidence>
<protein>
    <recommendedName>
        <fullName evidence="1">RNA-directed DNA polymerase</fullName>
        <ecNumber evidence="1">2.7.7.49</ecNumber>
    </recommendedName>
</protein>
<reference evidence="12 13" key="1">
    <citation type="submission" date="2018-07" db="EMBL/GenBank/DDBJ databases">
        <title>Genomic Encyclopedia of Type Strains, Phase IV (KMG-IV): sequencing the most valuable type-strain genomes for metagenomic binning, comparative biology and taxonomic classification.</title>
        <authorList>
            <person name="Goeker M."/>
        </authorList>
    </citation>
    <scope>NUCLEOTIDE SEQUENCE [LARGE SCALE GENOMIC DNA]</scope>
    <source>
        <strain evidence="12 13">DSM 4134</strain>
    </source>
</reference>
<dbReference type="PROSITE" id="PS50878">
    <property type="entry name" value="RT_POL"/>
    <property type="match status" value="1"/>
</dbReference>
<dbReference type="SUPFAM" id="SSF56672">
    <property type="entry name" value="DNA/RNA polymerases"/>
    <property type="match status" value="1"/>
</dbReference>
<evidence type="ECO:0000256" key="4">
    <source>
        <dbReference type="ARBA" id="ARBA00022723"/>
    </source>
</evidence>
<dbReference type="InterPro" id="IPR051083">
    <property type="entry name" value="GrpII_Intron_Splice-Mob/Def"/>
</dbReference>
<dbReference type="InterPro" id="IPR043128">
    <property type="entry name" value="Rev_trsase/Diguanyl_cyclase"/>
</dbReference>
<keyword evidence="4" id="KW-0479">Metal-binding</keyword>
<organism evidence="12 13">
    <name type="scientific">Marinoscillum furvescens DSM 4134</name>
    <dbReference type="NCBI Taxonomy" id="1122208"/>
    <lineage>
        <taxon>Bacteria</taxon>
        <taxon>Pseudomonadati</taxon>
        <taxon>Bacteroidota</taxon>
        <taxon>Cytophagia</taxon>
        <taxon>Cytophagales</taxon>
        <taxon>Reichenbachiellaceae</taxon>
        <taxon>Marinoscillum</taxon>
    </lineage>
</organism>
<dbReference type="Pfam" id="PF00078">
    <property type="entry name" value="RVT_1"/>
    <property type="match status" value="1"/>
</dbReference>
<name>A0A3D9KX75_MARFU</name>
<comment type="similarity">
    <text evidence="8">Belongs to the bacterial reverse transcriptase family.</text>
</comment>
<evidence type="ECO:0000256" key="1">
    <source>
        <dbReference type="ARBA" id="ARBA00012493"/>
    </source>
</evidence>
<sequence length="437" mass="51000">MSASSRTGNNRDKGQESSKLMEQIVSRENMTKAYKRVLTNKGAPGVDGLEVTELKGYLQAHWSAIKESLLEGSYYPQAVKQVSIPKDGGGERLLGIPTVVDRMIQQGIHQIINPLYDPEFSEWSYGFREGRNAQQAVVQSRTHIQSGKRWVVDMDLSKFFDEVDHERLLSKLRKKIVDRRVIHLIDRYLRSGVMINEVEERRVKGTPQGSPLSPLLSNIVLDELDKELERRGHKFVRYADDFQIYVGSRRTAERVMESLTGFIENKLKLKVNKTKSAIDRPWKRSFLGYSFTSQKDSKLRISPESIQRLKGKLKEKFRQGRGRNQQKFIAEDLNPLLRGWINYFSKSEVKRFAEAIDGWIRRHLRKIRWRQMKRRWTRLQALMNRGLSEERAVQSCFNQRGPWWNSGASHMNQAYPKSYFDKLGLVSLQNELKRYHL</sequence>
<dbReference type="PANTHER" id="PTHR34047:SF8">
    <property type="entry name" value="PROTEIN YKFC"/>
    <property type="match status" value="1"/>
</dbReference>
<accession>A0A3D9KX75</accession>
<dbReference type="InterPro" id="IPR000477">
    <property type="entry name" value="RT_dom"/>
</dbReference>
<evidence type="ECO:0000256" key="2">
    <source>
        <dbReference type="ARBA" id="ARBA00022679"/>
    </source>
</evidence>
<evidence type="ECO:0000256" key="3">
    <source>
        <dbReference type="ARBA" id="ARBA00022695"/>
    </source>
</evidence>
<comment type="catalytic activity">
    <reaction evidence="9">
        <text>DNA(n) + a 2'-deoxyribonucleoside 5'-triphosphate = DNA(n+1) + diphosphate</text>
        <dbReference type="Rhea" id="RHEA:22508"/>
        <dbReference type="Rhea" id="RHEA-COMP:17339"/>
        <dbReference type="Rhea" id="RHEA-COMP:17340"/>
        <dbReference type="ChEBI" id="CHEBI:33019"/>
        <dbReference type="ChEBI" id="CHEBI:61560"/>
        <dbReference type="ChEBI" id="CHEBI:173112"/>
        <dbReference type="EC" id="2.7.7.49"/>
    </reaction>
</comment>